<sequence>MSTGNSSIISGSDMFLDEENCVDFNDVYQDPSSSTLAMIIFGIIYGQIFLLGLVGNISMMFLTLRHRDLQTVQNIFILNLAMSDVIICLLSVPITPITNIFKTWFFGPWICHLLPFVQAVSVFVSTFSLSAIAIDRYNLVARPHAHLLNPRGAIIVATVLWILAALVSLPYCYFMKLEQYAGYCGQFCTERWPDQNIRRGYSLILLCCQFLIPFTTMSCCYSAIFSRLKERANSKIKKLDERSQLLNTAIAGTPVLERDRNLSQSNLKELSSEDKQIAQLLSKQRRTTTILASMVLIFGLSWLPQNVITLIIEYDDTLLHTPTTNYTYIISSIAHCIAMTNNVANPILYAWLNPSFKEILIKTFWRVMQKSASSDLTTTNTEVRATRNSQSVVRINKSDSGTEHLV</sequence>
<dbReference type="Proteomes" id="UP000887576">
    <property type="component" value="Unplaced"/>
</dbReference>
<dbReference type="WBParaSite" id="JU765_v2.g19033.t1">
    <property type="protein sequence ID" value="JU765_v2.g19033.t1"/>
    <property type="gene ID" value="JU765_v2.g19033"/>
</dbReference>
<evidence type="ECO:0000313" key="2">
    <source>
        <dbReference type="WBParaSite" id="JU765_v2.g19033.t1"/>
    </source>
</evidence>
<organism evidence="1 2">
    <name type="scientific">Panagrolaimus sp. JU765</name>
    <dbReference type="NCBI Taxonomy" id="591449"/>
    <lineage>
        <taxon>Eukaryota</taxon>
        <taxon>Metazoa</taxon>
        <taxon>Ecdysozoa</taxon>
        <taxon>Nematoda</taxon>
        <taxon>Chromadorea</taxon>
        <taxon>Rhabditida</taxon>
        <taxon>Tylenchina</taxon>
        <taxon>Panagrolaimomorpha</taxon>
        <taxon>Panagrolaimoidea</taxon>
        <taxon>Panagrolaimidae</taxon>
        <taxon>Panagrolaimus</taxon>
    </lineage>
</organism>
<name>A0AC34QSU4_9BILA</name>
<proteinExistence type="predicted"/>
<protein>
    <submittedName>
        <fullName evidence="2">G-protein coupled receptors family 1 profile domain-containing protein</fullName>
    </submittedName>
</protein>
<accession>A0AC34QSU4</accession>
<reference evidence="2" key="1">
    <citation type="submission" date="2022-11" db="UniProtKB">
        <authorList>
            <consortium name="WormBaseParasite"/>
        </authorList>
    </citation>
    <scope>IDENTIFICATION</scope>
</reference>
<evidence type="ECO:0000313" key="1">
    <source>
        <dbReference type="Proteomes" id="UP000887576"/>
    </source>
</evidence>